<accession>A0ABQ9H9Z2</accession>
<sequence>MNFISISSPVLNSNGATVSCVDLRSHLGWSFEPRWCNRTLAAAHIVTRELHFAGSTSPQSVPWYIQKHVTCRLSWQQTQNLCHERSVVLLVGPGSIPGLVTPVFSQVIIVPDDATGRRVFSRISCLPRPFIPALLPSRPISPSSALKTSLLRAAQISQFNLYNSWDSRLTIYRVQTGERRRHMLLASDAILLARAPAARGLSVMSCLRCLVSQGYVIPASHDETILPSAGPQGSTRAFPISVCTLLFPLRQTSTHSAGEGFKWRAMRRNVQPASLKLIQMSKCLSNATSAHAACSLDLVLYTTSRAWMTVTCRRQECCVTQEGGACDKA</sequence>
<reference evidence="1 2" key="1">
    <citation type="submission" date="2023-02" db="EMBL/GenBank/DDBJ databases">
        <title>LHISI_Scaffold_Assembly.</title>
        <authorList>
            <person name="Stuart O.P."/>
            <person name="Cleave R."/>
            <person name="Magrath M.J.L."/>
            <person name="Mikheyev A.S."/>
        </authorList>
    </citation>
    <scope>NUCLEOTIDE SEQUENCE [LARGE SCALE GENOMIC DNA]</scope>
    <source>
        <strain evidence="1">Daus_M_001</strain>
        <tissue evidence="1">Leg muscle</tissue>
    </source>
</reference>
<dbReference type="EMBL" id="JARBHB010000006">
    <property type="protein sequence ID" value="KAJ8881050.1"/>
    <property type="molecule type" value="Genomic_DNA"/>
</dbReference>
<dbReference type="Proteomes" id="UP001159363">
    <property type="component" value="Chromosome 5"/>
</dbReference>
<comment type="caution">
    <text evidence="1">The sequence shown here is derived from an EMBL/GenBank/DDBJ whole genome shotgun (WGS) entry which is preliminary data.</text>
</comment>
<evidence type="ECO:0000313" key="2">
    <source>
        <dbReference type="Proteomes" id="UP001159363"/>
    </source>
</evidence>
<name>A0ABQ9H9Z2_9NEOP</name>
<proteinExistence type="predicted"/>
<evidence type="ECO:0000313" key="1">
    <source>
        <dbReference type="EMBL" id="KAJ8881050.1"/>
    </source>
</evidence>
<keyword evidence="2" id="KW-1185">Reference proteome</keyword>
<gene>
    <name evidence="1" type="ORF">PR048_017523</name>
</gene>
<protein>
    <submittedName>
        <fullName evidence="1">Uncharacterized protein</fullName>
    </submittedName>
</protein>
<organism evidence="1 2">
    <name type="scientific">Dryococelus australis</name>
    <dbReference type="NCBI Taxonomy" id="614101"/>
    <lineage>
        <taxon>Eukaryota</taxon>
        <taxon>Metazoa</taxon>
        <taxon>Ecdysozoa</taxon>
        <taxon>Arthropoda</taxon>
        <taxon>Hexapoda</taxon>
        <taxon>Insecta</taxon>
        <taxon>Pterygota</taxon>
        <taxon>Neoptera</taxon>
        <taxon>Polyneoptera</taxon>
        <taxon>Phasmatodea</taxon>
        <taxon>Verophasmatodea</taxon>
        <taxon>Anareolatae</taxon>
        <taxon>Phasmatidae</taxon>
        <taxon>Eurycanthinae</taxon>
        <taxon>Dryococelus</taxon>
    </lineage>
</organism>